<dbReference type="InterPro" id="IPR005149">
    <property type="entry name" value="Tscrpt_reg_PadR_N"/>
</dbReference>
<evidence type="ECO:0000313" key="3">
    <source>
        <dbReference type="Proteomes" id="UP000242367"/>
    </source>
</evidence>
<gene>
    <name evidence="2" type="ORF">BTM25_34420</name>
</gene>
<dbReference type="RefSeq" id="WP_103563890.1">
    <property type="nucleotide sequence ID" value="NZ_MTBP01000002.1"/>
</dbReference>
<dbReference type="InterPro" id="IPR036390">
    <property type="entry name" value="WH_DNA-bd_sf"/>
</dbReference>
<dbReference type="InterPro" id="IPR052509">
    <property type="entry name" value="Metal_resp_DNA-bind_regulator"/>
</dbReference>
<dbReference type="InterPro" id="IPR036388">
    <property type="entry name" value="WH-like_DNA-bd_sf"/>
</dbReference>
<dbReference type="PANTHER" id="PTHR33169">
    <property type="entry name" value="PADR-FAMILY TRANSCRIPTIONAL REGULATOR"/>
    <property type="match status" value="1"/>
</dbReference>
<dbReference type="AlphaFoldDB" id="A0A2P4UIC0"/>
<dbReference type="Gene3D" id="1.10.10.10">
    <property type="entry name" value="Winged helix-like DNA-binding domain superfamily/Winged helix DNA-binding domain"/>
    <property type="match status" value="1"/>
</dbReference>
<evidence type="ECO:0000259" key="1">
    <source>
        <dbReference type="Pfam" id="PF03551"/>
    </source>
</evidence>
<keyword evidence="3" id="KW-1185">Reference proteome</keyword>
<organism evidence="2 3">
    <name type="scientific">Actinomadura rubteroloni</name>
    <dbReference type="NCBI Taxonomy" id="1926885"/>
    <lineage>
        <taxon>Bacteria</taxon>
        <taxon>Bacillati</taxon>
        <taxon>Actinomycetota</taxon>
        <taxon>Actinomycetes</taxon>
        <taxon>Streptosporangiales</taxon>
        <taxon>Thermomonosporaceae</taxon>
        <taxon>Actinomadura</taxon>
    </lineage>
</organism>
<dbReference type="SUPFAM" id="SSF46785">
    <property type="entry name" value="Winged helix' DNA-binding domain"/>
    <property type="match status" value="1"/>
</dbReference>
<protein>
    <submittedName>
        <fullName evidence="2">Transcriptional regulator PadR-like family protein</fullName>
    </submittedName>
</protein>
<dbReference type="Proteomes" id="UP000242367">
    <property type="component" value="Unassembled WGS sequence"/>
</dbReference>
<dbReference type="PANTHER" id="PTHR33169:SF14">
    <property type="entry name" value="TRANSCRIPTIONAL REGULATOR RV3488"/>
    <property type="match status" value="1"/>
</dbReference>
<reference evidence="2 3" key="1">
    <citation type="journal article" date="2017" name="Chemistry">
        <title>Isolation, Biosynthesis and Chemical Modifications of Rubterolones A-F: Rare Tropolone Alkaloids from Actinomadura sp. 5-2.</title>
        <authorList>
            <person name="Guo H."/>
            <person name="Benndorf R."/>
            <person name="Leichnitz D."/>
            <person name="Klassen J.L."/>
            <person name="Vollmers J."/>
            <person name="Gorls H."/>
            <person name="Steinacker M."/>
            <person name="Weigel C."/>
            <person name="Dahse H.M."/>
            <person name="Kaster A.K."/>
            <person name="de Beer Z.W."/>
            <person name="Poulsen M."/>
            <person name="Beemelmanns C."/>
        </authorList>
    </citation>
    <scope>NUCLEOTIDE SEQUENCE [LARGE SCALE GENOMIC DNA]</scope>
    <source>
        <strain evidence="2 3">5-2</strain>
    </source>
</reference>
<accession>A0A2P4UIC0</accession>
<comment type="caution">
    <text evidence="2">The sequence shown here is derived from an EMBL/GenBank/DDBJ whole genome shotgun (WGS) entry which is preliminary data.</text>
</comment>
<dbReference type="EMBL" id="MTBP01000002">
    <property type="protein sequence ID" value="POM24804.1"/>
    <property type="molecule type" value="Genomic_DNA"/>
</dbReference>
<evidence type="ECO:0000313" key="2">
    <source>
        <dbReference type="EMBL" id="POM24804.1"/>
    </source>
</evidence>
<proteinExistence type="predicted"/>
<feature type="domain" description="Transcription regulator PadR N-terminal" evidence="1">
    <location>
        <begin position="15"/>
        <end position="89"/>
    </location>
</feature>
<name>A0A2P4UIC0_9ACTN</name>
<sequence length="201" mass="22626">MTDRRPVPNPLALAVLAFLLMGPMHPYELGRRLQETEKDKNFKYNRGSLYMVVKQLAKAGLVAAQETVRDTERPERTVYALTDTGRGELYDWLRELVSTPKEEYPHFGMALSLLSVLPPAETVELLAARAAALTARAEAVRSAVQAATDGGLAWVFVVEDEYELALVEAELQFVDRLVAYLRRPDYAKEWKAMTEHLGEMT</sequence>
<dbReference type="Pfam" id="PF03551">
    <property type="entry name" value="PadR"/>
    <property type="match status" value="1"/>
</dbReference>